<name>A0A4R6WTI9_9PROT</name>
<protein>
    <recommendedName>
        <fullName evidence="1">Metal-dependent carboxypeptidase</fullName>
        <ecNumber evidence="1">3.4.17.19</ecNumber>
    </recommendedName>
</protein>
<dbReference type="GO" id="GO:0004181">
    <property type="term" value="F:metallocarboxypeptidase activity"/>
    <property type="evidence" value="ECO:0007669"/>
    <property type="project" value="UniProtKB-UniRule"/>
</dbReference>
<evidence type="ECO:0000256" key="3">
    <source>
        <dbReference type="PIRSR" id="PIRSR006615-2"/>
    </source>
</evidence>
<dbReference type="InterPro" id="IPR001333">
    <property type="entry name" value="Peptidase_M32_Taq"/>
</dbReference>
<reference evidence="4 5" key="1">
    <citation type="submission" date="2019-03" db="EMBL/GenBank/DDBJ databases">
        <title>Genomic Encyclopedia of Type Strains, Phase III (KMG-III): the genomes of soil and plant-associated and newly described type strains.</title>
        <authorList>
            <person name="Whitman W."/>
        </authorList>
    </citation>
    <scope>NUCLEOTIDE SEQUENCE [LARGE SCALE GENOMIC DNA]</scope>
    <source>
        <strain evidence="4 5">CGMCC 1.7660</strain>
    </source>
</reference>
<dbReference type="RefSeq" id="WP_133613696.1">
    <property type="nucleotide sequence ID" value="NZ_SNYW01000008.1"/>
</dbReference>
<dbReference type="PIRSF" id="PIRSF006615">
    <property type="entry name" value="Zn_crbxpep_Taq"/>
    <property type="match status" value="1"/>
</dbReference>
<dbReference type="GO" id="GO:0006508">
    <property type="term" value="P:proteolysis"/>
    <property type="evidence" value="ECO:0007669"/>
    <property type="project" value="UniProtKB-UniRule"/>
</dbReference>
<comment type="function">
    <text evidence="1">Broad specificity carboxypetidase that releases amino acids sequentially from the C-terminus, including neutral, aromatic, polar and basic residues.</text>
</comment>
<dbReference type="Gene3D" id="1.10.1370.30">
    <property type="match status" value="1"/>
</dbReference>
<feature type="active site" description="Proton donor/acceptor" evidence="3">
    <location>
        <position position="265"/>
    </location>
</feature>
<dbReference type="PRINTS" id="PR00998">
    <property type="entry name" value="CRBOXYPTASET"/>
</dbReference>
<dbReference type="EMBL" id="SNYW01000008">
    <property type="protein sequence ID" value="TDQ82414.1"/>
    <property type="molecule type" value="Genomic_DNA"/>
</dbReference>
<gene>
    <name evidence="4" type="ORF">A8950_2237</name>
</gene>
<evidence type="ECO:0000313" key="4">
    <source>
        <dbReference type="EMBL" id="TDQ82414.1"/>
    </source>
</evidence>
<dbReference type="AlphaFoldDB" id="A0A4R6WTI9"/>
<dbReference type="SUPFAM" id="SSF55486">
    <property type="entry name" value="Metalloproteases ('zincins'), catalytic domain"/>
    <property type="match status" value="1"/>
</dbReference>
<evidence type="ECO:0000313" key="5">
    <source>
        <dbReference type="Proteomes" id="UP000295783"/>
    </source>
</evidence>
<evidence type="ECO:0000256" key="2">
    <source>
        <dbReference type="PIRSR" id="PIRSR006615-1"/>
    </source>
</evidence>
<keyword evidence="1 4" id="KW-0121">Carboxypeptidase</keyword>
<dbReference type="PANTHER" id="PTHR34217:SF1">
    <property type="entry name" value="CARBOXYPEPTIDASE 1"/>
    <property type="match status" value="1"/>
</dbReference>
<keyword evidence="1 2" id="KW-0479">Metal-binding</keyword>
<keyword evidence="1" id="KW-0645">Protease</keyword>
<dbReference type="EC" id="3.4.17.19" evidence="1"/>
<accession>A0A4R6WTI9</accession>
<organism evidence="4 5">
    <name type="scientific">Dongia mobilis</name>
    <dbReference type="NCBI Taxonomy" id="578943"/>
    <lineage>
        <taxon>Bacteria</taxon>
        <taxon>Pseudomonadati</taxon>
        <taxon>Pseudomonadota</taxon>
        <taxon>Alphaproteobacteria</taxon>
        <taxon>Rhodospirillales</taxon>
        <taxon>Dongiaceae</taxon>
        <taxon>Dongia</taxon>
    </lineage>
</organism>
<comment type="caution">
    <text evidence="4">The sequence shown here is derived from an EMBL/GenBank/DDBJ whole genome shotgun (WGS) entry which is preliminary data.</text>
</comment>
<comment type="catalytic activity">
    <reaction evidence="1">
        <text>Release of a C-terminal amino acid with broad specificity, except for -Pro.</text>
        <dbReference type="EC" id="3.4.17.19"/>
    </reaction>
</comment>
<dbReference type="Proteomes" id="UP000295783">
    <property type="component" value="Unassembled WGS sequence"/>
</dbReference>
<keyword evidence="1" id="KW-0482">Metalloprotease</keyword>
<evidence type="ECO:0000256" key="1">
    <source>
        <dbReference type="PIRNR" id="PIRNR006615"/>
    </source>
</evidence>
<feature type="binding site" evidence="2">
    <location>
        <position position="294"/>
    </location>
    <ligand>
        <name>Zn(2+)</name>
        <dbReference type="ChEBI" id="CHEBI:29105"/>
        <note>catalytic</note>
    </ligand>
</feature>
<feature type="binding site" evidence="2">
    <location>
        <position position="264"/>
    </location>
    <ligand>
        <name>Zn(2+)</name>
        <dbReference type="ChEBI" id="CHEBI:29105"/>
        <note>catalytic</note>
    </ligand>
</feature>
<dbReference type="CDD" id="cd06460">
    <property type="entry name" value="M32_Taq"/>
    <property type="match status" value="1"/>
</dbReference>
<keyword evidence="1" id="KW-0378">Hydrolase</keyword>
<comment type="cofactor">
    <cofactor evidence="2">
        <name>Zn(2+)</name>
        <dbReference type="ChEBI" id="CHEBI:29105"/>
    </cofactor>
    <text evidence="2">Binds 1 zinc ion per subunit.</text>
</comment>
<dbReference type="OrthoDB" id="9772308at2"/>
<dbReference type="PROSITE" id="PS52034">
    <property type="entry name" value="PEPTIDASE_M32"/>
    <property type="match status" value="1"/>
</dbReference>
<keyword evidence="5" id="KW-1185">Reference proteome</keyword>
<dbReference type="PANTHER" id="PTHR34217">
    <property type="entry name" value="METAL-DEPENDENT CARBOXYPEPTIDASE"/>
    <property type="match status" value="1"/>
</dbReference>
<comment type="similarity">
    <text evidence="1">Belongs to the peptidase M32 family.</text>
</comment>
<dbReference type="Pfam" id="PF02074">
    <property type="entry name" value="Peptidase_M32"/>
    <property type="match status" value="1"/>
</dbReference>
<feature type="binding site" evidence="2">
    <location>
        <position position="268"/>
    </location>
    <ligand>
        <name>Zn(2+)</name>
        <dbReference type="ChEBI" id="CHEBI:29105"/>
        <note>catalytic</note>
    </ligand>
</feature>
<keyword evidence="2" id="KW-0862">Zinc</keyword>
<sequence>MNAPSYRSLEQRFARMGAINEAAGMLHWDMAAVMPEGGHGARAEQLAVLGVIAHEMMTASDTAELLAAAEAEELDSWQRANLAEMHRLHTHATALSPRLVEAMTRARTACEKAWRAARPAGDFGAVIEPLRHVLDLTREAAAAKAEKLRLSPYEALMDEFEPGARIADITPIFDDYAAFLPDFLGRVLERQQSEGAPVEPAGPFPIATQKALGERVMGILGFDFRHGRLDTSLHPFCGGTPDDVRITTRYDELSFAGALMGVIHETGHALYERGLPEAWRRQPVGQARGMALHESQSLLIEMQAARSREFCAFLSPLLRETYPGNDAAFAPDNLFRLYTRVAPGFIRVDADEVTYPAHVILRYRLEQALISGDLALRDLPGAWNEGMRHLLGLAVTSDREGCLQDIHWFDGAFGYFPCYSLGAMNAAQFYASAAAADPGIPAALGRGDFSLLLAWLRENVHGLGSSLTTAEIVTRATGRPLDAGVFRAHLERRYLGV</sequence>
<proteinExistence type="inferred from homology"/>
<dbReference type="GO" id="GO:0046872">
    <property type="term" value="F:metal ion binding"/>
    <property type="evidence" value="ECO:0007669"/>
    <property type="project" value="UniProtKB-KW"/>
</dbReference>